<dbReference type="EMBL" id="BAABHJ010000003">
    <property type="protein sequence ID" value="GAA4603770.1"/>
    <property type="molecule type" value="Genomic_DNA"/>
</dbReference>
<dbReference type="InterPro" id="IPR036907">
    <property type="entry name" value="5'-Nucleotdase_C_sf"/>
</dbReference>
<dbReference type="InterPro" id="IPR029052">
    <property type="entry name" value="Metallo-depent_PP-like"/>
</dbReference>
<evidence type="ECO:0000256" key="2">
    <source>
        <dbReference type="RuleBase" id="RU362119"/>
    </source>
</evidence>
<keyword evidence="1" id="KW-0732">Signal</keyword>
<dbReference type="RefSeq" id="WP_345349717.1">
    <property type="nucleotide sequence ID" value="NZ_BAABHJ010000003.1"/>
</dbReference>
<dbReference type="PANTHER" id="PTHR11575">
    <property type="entry name" value="5'-NUCLEOTIDASE-RELATED"/>
    <property type="match status" value="1"/>
</dbReference>
<evidence type="ECO:0000256" key="1">
    <source>
        <dbReference type="ARBA" id="ARBA00022729"/>
    </source>
</evidence>
<dbReference type="PRINTS" id="PR01607">
    <property type="entry name" value="APYRASEFAMLY"/>
</dbReference>
<organism evidence="5 6">
    <name type="scientific">Actinoallomurus liliacearum</name>
    <dbReference type="NCBI Taxonomy" id="1080073"/>
    <lineage>
        <taxon>Bacteria</taxon>
        <taxon>Bacillati</taxon>
        <taxon>Actinomycetota</taxon>
        <taxon>Actinomycetes</taxon>
        <taxon>Streptosporangiales</taxon>
        <taxon>Thermomonosporaceae</taxon>
        <taxon>Actinoallomurus</taxon>
    </lineage>
</organism>
<keyword evidence="6" id="KW-1185">Reference proteome</keyword>
<dbReference type="InterPro" id="IPR006179">
    <property type="entry name" value="5_nucleotidase/apyrase"/>
</dbReference>
<accession>A0ABP8TF65</accession>
<evidence type="ECO:0000259" key="3">
    <source>
        <dbReference type="Pfam" id="PF00149"/>
    </source>
</evidence>
<dbReference type="Gene3D" id="3.90.780.10">
    <property type="entry name" value="5'-Nucleotidase, C-terminal domain"/>
    <property type="match status" value="1"/>
</dbReference>
<comment type="similarity">
    <text evidence="2">Belongs to the 5'-nucleotidase family.</text>
</comment>
<dbReference type="InterPro" id="IPR008334">
    <property type="entry name" value="5'-Nucleotdase_C"/>
</dbReference>
<name>A0ABP8TF65_9ACTN</name>
<comment type="caution">
    <text evidence="5">The sequence shown here is derived from an EMBL/GenBank/DDBJ whole genome shotgun (WGS) entry which is preliminary data.</text>
</comment>
<keyword evidence="2" id="KW-0378">Hydrolase</keyword>
<reference evidence="6" key="1">
    <citation type="journal article" date="2019" name="Int. J. Syst. Evol. Microbiol.">
        <title>The Global Catalogue of Microorganisms (GCM) 10K type strain sequencing project: providing services to taxonomists for standard genome sequencing and annotation.</title>
        <authorList>
            <consortium name="The Broad Institute Genomics Platform"/>
            <consortium name="The Broad Institute Genome Sequencing Center for Infectious Disease"/>
            <person name="Wu L."/>
            <person name="Ma J."/>
        </authorList>
    </citation>
    <scope>NUCLEOTIDE SEQUENCE [LARGE SCALE GENOMIC DNA]</scope>
    <source>
        <strain evidence="6">JCM 17938</strain>
    </source>
</reference>
<protein>
    <submittedName>
        <fullName evidence="5">Bifunctional metallophosphatase/5'-nucleotidase</fullName>
    </submittedName>
</protein>
<keyword evidence="2" id="KW-0547">Nucleotide-binding</keyword>
<dbReference type="Pfam" id="PF02872">
    <property type="entry name" value="5_nucleotid_C"/>
    <property type="match status" value="1"/>
</dbReference>
<dbReference type="SUPFAM" id="SSF56300">
    <property type="entry name" value="Metallo-dependent phosphatases"/>
    <property type="match status" value="1"/>
</dbReference>
<dbReference type="PANTHER" id="PTHR11575:SF24">
    <property type="entry name" value="5'-NUCLEOTIDASE"/>
    <property type="match status" value="1"/>
</dbReference>
<dbReference type="Pfam" id="PF00149">
    <property type="entry name" value="Metallophos"/>
    <property type="match status" value="1"/>
</dbReference>
<feature type="domain" description="Calcineurin-like phosphoesterase" evidence="3">
    <location>
        <begin position="48"/>
        <end position="300"/>
    </location>
</feature>
<dbReference type="InterPro" id="IPR004843">
    <property type="entry name" value="Calcineurin-like_PHP"/>
</dbReference>
<sequence length="631" mass="68433">MTQDLGRRTFLTATGAMATMAAIGTPAYATEDARDAATADEYVDVQLLNITDLHGYLHGSSVITGAAGTRYTVGGVGHLAAHLNRLRDGHQNSIFFGPGDMFSGWEFDAESVADESTVEALNRMDFRFSSAGNHEFDKSPAFLTAHMERGIPFPEVGWDDEFVDSTGRRFRGARFRYYSANVVWSATGRTVVPPYNIEWVDAGGGRRLPIGFIHLTAFGAETMPASFQPALRTLDEVETVNRYAALLKRRGVNAIILSMHDGAVAGSDFNSGSDPSGPAYDLAHQVSPDVDAIVTGHWHCRFNMMVPDPNGVPRPFVEAGYNGQLINEINLRLDRRTGKVVRELTVSTNHANTQDVTPNPELQEVADYWLDFATKRGQTAIGRVTAPFTRTRNTAGESTMGDLAADWAYWSGRQPIDPTNNGNAYPNVPADLALIAIAPRVGQGVVGGDLVSTASDGAVTLAQAFKAVGYGDPVVTATVAGQQIHDTLEQQWTTGTDGKIVFAPFAVSRNVRYTYDASGPVGDRVDPADVLIDGKPLDVARKYRLATMAYTFVQGDGYPALATFDRPVRHPRDFENFVKYVRAQKVLTPAPLERVTAKNAAFAPRAIEVPAPSDEPRTGNNLNYGSFHIPC</sequence>
<evidence type="ECO:0000313" key="5">
    <source>
        <dbReference type="EMBL" id="GAA4603770.1"/>
    </source>
</evidence>
<evidence type="ECO:0000313" key="6">
    <source>
        <dbReference type="Proteomes" id="UP001500212"/>
    </source>
</evidence>
<feature type="domain" description="5'-Nucleotidase C-terminal" evidence="4">
    <location>
        <begin position="381"/>
        <end position="562"/>
    </location>
</feature>
<dbReference type="SUPFAM" id="SSF55816">
    <property type="entry name" value="5'-nucleotidase (syn. UDP-sugar hydrolase), C-terminal domain"/>
    <property type="match status" value="1"/>
</dbReference>
<evidence type="ECO:0000259" key="4">
    <source>
        <dbReference type="Pfam" id="PF02872"/>
    </source>
</evidence>
<gene>
    <name evidence="5" type="ORF">GCM10023195_12580</name>
</gene>
<dbReference type="InterPro" id="IPR006311">
    <property type="entry name" value="TAT_signal"/>
</dbReference>
<proteinExistence type="inferred from homology"/>
<dbReference type="Gene3D" id="3.60.21.10">
    <property type="match status" value="1"/>
</dbReference>
<dbReference type="Proteomes" id="UP001500212">
    <property type="component" value="Unassembled WGS sequence"/>
</dbReference>
<dbReference type="PROSITE" id="PS51318">
    <property type="entry name" value="TAT"/>
    <property type="match status" value="1"/>
</dbReference>